<dbReference type="AlphaFoldDB" id="A0A8J3WEX4"/>
<organism evidence="1 2">
    <name type="scientific">Planobispora rosea</name>
    <dbReference type="NCBI Taxonomy" id="35762"/>
    <lineage>
        <taxon>Bacteria</taxon>
        <taxon>Bacillati</taxon>
        <taxon>Actinomycetota</taxon>
        <taxon>Actinomycetes</taxon>
        <taxon>Streptosporangiales</taxon>
        <taxon>Streptosporangiaceae</taxon>
        <taxon>Planobispora</taxon>
    </lineage>
</organism>
<keyword evidence="2" id="KW-1185">Reference proteome</keyword>
<accession>A0A8J3WEX4</accession>
<dbReference type="SUPFAM" id="SSF52540">
    <property type="entry name" value="P-loop containing nucleoside triphosphate hydrolases"/>
    <property type="match status" value="1"/>
</dbReference>
<evidence type="ECO:0000313" key="2">
    <source>
        <dbReference type="Proteomes" id="UP000655044"/>
    </source>
</evidence>
<sequence length="390" mass="43426">MSEWEIPSEDLHRETLRELTRIEARRQAQKIDAEKRAKQRPKLMDSILDPQVLDDMPDVEPMIPGVLNQNSFAILTGRDSTYKTFSALDWALHLATGRDWHDKRVGMPEDRPGILYVAAEGAYGIRPRIRAWEHFHGIKLTDAYVKYPEGSFNARKYPGGQPTFHLMTRSVNLFDGPDIDDFVNLIASHSNVGLVILDTLRRCSGGAEQNGSDMGVVIDNITRVREATKGGSVLAIAHTDKGDKDTRGSSLIEDDADIVWHSKVDEKSGWVVLTNRKMKDGPAHEDVKLIPKEVGDSVVMTRPDPFEMPSMPDSDKEVLAVIRLLCEAGERASAARVRRMVAERGREMPESTFYKVIKNLLDNKVIAQEKKGAPYTIPGLTASAEGGDEG</sequence>
<gene>
    <name evidence="1" type="ORF">Pro02_51410</name>
</gene>
<comment type="caution">
    <text evidence="1">The sequence shown here is derived from an EMBL/GenBank/DDBJ whole genome shotgun (WGS) entry which is preliminary data.</text>
</comment>
<dbReference type="Proteomes" id="UP000655044">
    <property type="component" value="Unassembled WGS sequence"/>
</dbReference>
<dbReference type="RefSeq" id="WP_189243260.1">
    <property type="nucleotide sequence ID" value="NZ_BMQP01000032.1"/>
</dbReference>
<dbReference type="InterPro" id="IPR027417">
    <property type="entry name" value="P-loop_NTPase"/>
</dbReference>
<name>A0A8J3WEX4_PLARO</name>
<dbReference type="EMBL" id="BOOI01000049">
    <property type="protein sequence ID" value="GIH86733.1"/>
    <property type="molecule type" value="Genomic_DNA"/>
</dbReference>
<reference evidence="1" key="1">
    <citation type="submission" date="2021-01" db="EMBL/GenBank/DDBJ databases">
        <title>Whole genome shotgun sequence of Planobispora rosea NBRC 15558.</title>
        <authorList>
            <person name="Komaki H."/>
            <person name="Tamura T."/>
        </authorList>
    </citation>
    <scope>NUCLEOTIDE SEQUENCE</scope>
    <source>
        <strain evidence="1">NBRC 15558</strain>
    </source>
</reference>
<protein>
    <submittedName>
        <fullName evidence="1">Uncharacterized protein</fullName>
    </submittedName>
</protein>
<evidence type="ECO:0000313" key="1">
    <source>
        <dbReference type="EMBL" id="GIH86733.1"/>
    </source>
</evidence>
<dbReference type="Gene3D" id="3.40.50.300">
    <property type="entry name" value="P-loop containing nucleotide triphosphate hydrolases"/>
    <property type="match status" value="1"/>
</dbReference>
<dbReference type="Pfam" id="PF13481">
    <property type="entry name" value="AAA_25"/>
    <property type="match status" value="1"/>
</dbReference>
<proteinExistence type="predicted"/>